<dbReference type="GO" id="GO:0000166">
    <property type="term" value="F:nucleotide binding"/>
    <property type="evidence" value="ECO:0007669"/>
    <property type="project" value="UniProtKB-KW"/>
</dbReference>
<keyword evidence="16" id="KW-1185">Reference proteome</keyword>
<dbReference type="Pfam" id="PF26216">
    <property type="entry name" value="GDPGP1_C"/>
    <property type="match status" value="1"/>
</dbReference>
<keyword evidence="11" id="KW-0548">Nucleotidyltransferase</keyword>
<dbReference type="Pfam" id="PF26217">
    <property type="entry name" value="GDPGP1_N"/>
    <property type="match status" value="1"/>
</dbReference>
<dbReference type="PROSITE" id="PS50846">
    <property type="entry name" value="HMA_2"/>
    <property type="match status" value="1"/>
</dbReference>
<dbReference type="CDD" id="cd00371">
    <property type="entry name" value="HMA"/>
    <property type="match status" value="1"/>
</dbReference>
<dbReference type="GO" id="GO:0016787">
    <property type="term" value="F:hydrolase activity"/>
    <property type="evidence" value="ECO:0007669"/>
    <property type="project" value="UniProtKB-KW"/>
</dbReference>
<evidence type="ECO:0000313" key="16">
    <source>
        <dbReference type="Proteomes" id="UP000288716"/>
    </source>
</evidence>
<keyword evidence="8" id="KW-0963">Cytoplasm</keyword>
<comment type="function">
    <text evidence="3">Specific and highly efficient GDP-D-glucose phosphorylase regulating the levels of GDP-D-glucose in cells.</text>
</comment>
<dbReference type="GO" id="GO:0080048">
    <property type="term" value="F:GDP-D-glucose phosphorylase activity"/>
    <property type="evidence" value="ECO:0007669"/>
    <property type="project" value="UniProtKB-EC"/>
</dbReference>
<evidence type="ECO:0000256" key="12">
    <source>
        <dbReference type="ARBA" id="ARBA00022741"/>
    </source>
</evidence>
<name>A0A443SWS6_9ACAR</name>
<dbReference type="Gene3D" id="3.30.70.100">
    <property type="match status" value="1"/>
</dbReference>
<dbReference type="EC" id="2.7.7.78" evidence="6"/>
<dbReference type="Proteomes" id="UP000288716">
    <property type="component" value="Unassembled WGS sequence"/>
</dbReference>
<dbReference type="PANTHER" id="PTHR20884">
    <property type="entry name" value="GDP-D-GLUCOSE PHOSPHORYLASE 1"/>
    <property type="match status" value="1"/>
</dbReference>
<evidence type="ECO:0000259" key="14">
    <source>
        <dbReference type="PROSITE" id="PS50846"/>
    </source>
</evidence>
<evidence type="ECO:0000256" key="10">
    <source>
        <dbReference type="ARBA" id="ARBA00022679"/>
    </source>
</evidence>
<evidence type="ECO:0000256" key="9">
    <source>
        <dbReference type="ARBA" id="ARBA00022658"/>
    </source>
</evidence>
<comment type="caution">
    <text evidence="15">The sequence shown here is derived from an EMBL/GenBank/DDBJ whole genome shotgun (WGS) entry which is preliminary data.</text>
</comment>
<evidence type="ECO:0000256" key="7">
    <source>
        <dbReference type="ARBA" id="ARBA00018857"/>
    </source>
</evidence>
<evidence type="ECO:0000256" key="6">
    <source>
        <dbReference type="ARBA" id="ARBA00012507"/>
    </source>
</evidence>
<organism evidence="15 16">
    <name type="scientific">Leptotrombidium deliense</name>
    <dbReference type="NCBI Taxonomy" id="299467"/>
    <lineage>
        <taxon>Eukaryota</taxon>
        <taxon>Metazoa</taxon>
        <taxon>Ecdysozoa</taxon>
        <taxon>Arthropoda</taxon>
        <taxon>Chelicerata</taxon>
        <taxon>Arachnida</taxon>
        <taxon>Acari</taxon>
        <taxon>Acariformes</taxon>
        <taxon>Trombidiformes</taxon>
        <taxon>Prostigmata</taxon>
        <taxon>Anystina</taxon>
        <taxon>Parasitengona</taxon>
        <taxon>Trombiculoidea</taxon>
        <taxon>Trombiculidae</taxon>
        <taxon>Leptotrombidium</taxon>
    </lineage>
</organism>
<evidence type="ECO:0000256" key="13">
    <source>
        <dbReference type="ARBA" id="ARBA00022801"/>
    </source>
</evidence>
<dbReference type="InterPro" id="IPR036423">
    <property type="entry name" value="SOD-like_Cu/Zn_dom_sf"/>
</dbReference>
<feature type="non-terminal residue" evidence="15">
    <location>
        <position position="1"/>
    </location>
</feature>
<evidence type="ECO:0000313" key="15">
    <source>
        <dbReference type="EMBL" id="RWS31971.1"/>
    </source>
</evidence>
<dbReference type="GO" id="GO:0006006">
    <property type="term" value="P:glucose metabolic process"/>
    <property type="evidence" value="ECO:0007669"/>
    <property type="project" value="TreeGrafter"/>
</dbReference>
<sequence>VEFSVEVNCESCEQKLNKTLNELTGVKVAEVNIKEQRLILEVSEESKHSIEEIRDLIEQKAGVTTVIKGVGANKIAAVSEVHGNSGKNVVGVVRLSQLLNNKCFVDGVIDGLGDLKTGVNIHEYGDLTGNNFENVGAIFIPIASNLSSHSGRSSFRLTVSNCDLTSCIGRSLVVSESEKQTAIAAGIVARASVIGGNTKKVCACSGKTLWEERQDKNKNNEAQNKGAFRYIINKGSIETKIIPGKYNFIAQLNPERGILRRKPHLMRSLKMPFDEKSFNFTKIKNDELLFQIQLNSSCRATIIINNSPIEFGNSLMVPRLDECLPQVLTEDSLKLAIFMVALSGHRSFRMGFNSLGAAASVNHQHWHLYYLDVEHKLEDIHDDSGTFDWPIKGFIFDVKELTLSSIENIVKQVFKKVDYCFNNGYAHNLFITRNKSGETIRVFLWIRQPDYGLKDDMTINPAFCEFSGFFICKTQEMFEKISEQQCQQLMKTVEITDTQIFED</sequence>
<dbReference type="GO" id="GO:0006801">
    <property type="term" value="P:superoxide metabolic process"/>
    <property type="evidence" value="ECO:0007669"/>
    <property type="project" value="InterPro"/>
</dbReference>
<dbReference type="InterPro" id="IPR058866">
    <property type="entry name" value="GDPGP1_N"/>
</dbReference>
<comment type="cofactor">
    <cofactor evidence="2">
        <name>Cu(2+)</name>
        <dbReference type="ChEBI" id="CHEBI:29036"/>
    </cofactor>
</comment>
<dbReference type="Gene3D" id="2.60.40.200">
    <property type="entry name" value="Superoxide dismutase, copper/zinc binding domain"/>
    <property type="match status" value="1"/>
</dbReference>
<reference evidence="15 16" key="1">
    <citation type="journal article" date="2018" name="Gigascience">
        <title>Genomes of trombidid mites reveal novel predicted allergens and laterally-transferred genes associated with secondary metabolism.</title>
        <authorList>
            <person name="Dong X."/>
            <person name="Chaisiri K."/>
            <person name="Xia D."/>
            <person name="Armstrong S.D."/>
            <person name="Fang Y."/>
            <person name="Donnelly M.J."/>
            <person name="Kadowaki T."/>
            <person name="McGarry J.W."/>
            <person name="Darby A.C."/>
            <person name="Makepeace B.L."/>
        </authorList>
    </citation>
    <scope>NUCLEOTIDE SEQUENCE [LARGE SCALE GENOMIC DNA]</scope>
    <source>
        <strain evidence="15">UoL-UT</strain>
    </source>
</reference>
<keyword evidence="13" id="KW-0378">Hydrolase</keyword>
<dbReference type="GO" id="GO:0046872">
    <property type="term" value="F:metal ion binding"/>
    <property type="evidence" value="ECO:0007669"/>
    <property type="project" value="InterPro"/>
</dbReference>
<comment type="subcellular location">
    <subcellularLocation>
        <location evidence="4">Cytoplasm</location>
    </subcellularLocation>
</comment>
<feature type="domain" description="HMA" evidence="14">
    <location>
        <begin position="1"/>
        <end position="65"/>
    </location>
</feature>
<protein>
    <recommendedName>
        <fullName evidence="7">GDP-D-glucose phosphorylase 1</fullName>
        <ecNumber evidence="6">2.7.7.78</ecNumber>
    </recommendedName>
</protein>
<dbReference type="GO" id="GO:0005737">
    <property type="term" value="C:cytoplasm"/>
    <property type="evidence" value="ECO:0007669"/>
    <property type="project" value="UniProtKB-SubCell"/>
</dbReference>
<evidence type="ECO:0000256" key="1">
    <source>
        <dbReference type="ARBA" id="ARBA00000063"/>
    </source>
</evidence>
<dbReference type="VEuPathDB" id="VectorBase:LDEU000069"/>
<dbReference type="InterPro" id="IPR006121">
    <property type="entry name" value="HMA_dom"/>
</dbReference>
<comment type="catalytic activity">
    <reaction evidence="1">
        <text>GDP-alpha-D-glucose + phosphate = alpha-D-glucose 1-phosphate + GDP + H(+)</text>
        <dbReference type="Rhea" id="RHEA:30387"/>
        <dbReference type="ChEBI" id="CHEBI:15378"/>
        <dbReference type="ChEBI" id="CHEBI:43474"/>
        <dbReference type="ChEBI" id="CHEBI:58189"/>
        <dbReference type="ChEBI" id="CHEBI:58601"/>
        <dbReference type="ChEBI" id="CHEBI:62230"/>
        <dbReference type="EC" id="2.7.7.78"/>
    </reaction>
</comment>
<dbReference type="InterPro" id="IPR026506">
    <property type="entry name" value="GDPGP"/>
</dbReference>
<evidence type="ECO:0000256" key="2">
    <source>
        <dbReference type="ARBA" id="ARBA00001973"/>
    </source>
</evidence>
<dbReference type="OrthoDB" id="417175at2759"/>
<keyword evidence="12" id="KW-0547">Nucleotide-binding</keyword>
<proteinExistence type="inferred from homology"/>
<accession>A0A443SWS6</accession>
<evidence type="ECO:0000256" key="3">
    <source>
        <dbReference type="ARBA" id="ARBA00003049"/>
    </source>
</evidence>
<gene>
    <name evidence="15" type="ORF">B4U80_09815</name>
</gene>
<dbReference type="GO" id="GO:0005085">
    <property type="term" value="F:guanyl-nucleotide exchange factor activity"/>
    <property type="evidence" value="ECO:0007669"/>
    <property type="project" value="UniProtKB-KW"/>
</dbReference>
<dbReference type="AlphaFoldDB" id="A0A443SWS6"/>
<evidence type="ECO:0000256" key="11">
    <source>
        <dbReference type="ARBA" id="ARBA00022695"/>
    </source>
</evidence>
<dbReference type="Pfam" id="PF00403">
    <property type="entry name" value="HMA"/>
    <property type="match status" value="1"/>
</dbReference>
<comment type="similarity">
    <text evidence="5">Belongs to the GDPGP1 family.</text>
</comment>
<dbReference type="InterPro" id="IPR036163">
    <property type="entry name" value="HMA_dom_sf"/>
</dbReference>
<evidence type="ECO:0000256" key="4">
    <source>
        <dbReference type="ARBA" id="ARBA00004496"/>
    </source>
</evidence>
<dbReference type="SUPFAM" id="SSF55008">
    <property type="entry name" value="HMA, heavy metal-associated domain"/>
    <property type="match status" value="1"/>
</dbReference>
<dbReference type="InterPro" id="IPR058865">
    <property type="entry name" value="GDPGP1_C"/>
</dbReference>
<keyword evidence="10" id="KW-0808">Transferase</keyword>
<dbReference type="STRING" id="299467.A0A443SWS6"/>
<evidence type="ECO:0000256" key="8">
    <source>
        <dbReference type="ARBA" id="ARBA00022490"/>
    </source>
</evidence>
<evidence type="ECO:0000256" key="5">
    <source>
        <dbReference type="ARBA" id="ARBA00006451"/>
    </source>
</evidence>
<dbReference type="EMBL" id="NCKV01000010">
    <property type="protein sequence ID" value="RWS31971.1"/>
    <property type="molecule type" value="Genomic_DNA"/>
</dbReference>
<keyword evidence="9" id="KW-0344">Guanine-nucleotide releasing factor</keyword>
<dbReference type="SUPFAM" id="SSF49329">
    <property type="entry name" value="Cu,Zn superoxide dismutase-like"/>
    <property type="match status" value="1"/>
</dbReference>
<dbReference type="PANTHER" id="PTHR20884:SF8">
    <property type="entry name" value="GDP-D-GLUCOSE PHOSPHORYLASE 1"/>
    <property type="match status" value="1"/>
</dbReference>